<evidence type="ECO:0000313" key="1">
    <source>
        <dbReference type="EMBL" id="KAI9512470.1"/>
    </source>
</evidence>
<accession>A0ACC0ULJ7</accession>
<comment type="caution">
    <text evidence="1">The sequence shown here is derived from an EMBL/GenBank/DDBJ whole genome shotgun (WGS) entry which is preliminary data.</text>
</comment>
<dbReference type="EMBL" id="JAGFNK010000009">
    <property type="protein sequence ID" value="KAI9512470.1"/>
    <property type="molecule type" value="Genomic_DNA"/>
</dbReference>
<sequence length="307" mass="33631">MHSGTASVNGHEFQISVSTKHTLDDQETEISLPFTIDSHLVRSIDFSFSGTVHHSTSIPPIDMLRSSVVQSFHRYLTLNGEHLGVTNISDVTLCVRSSSTSGSSGIPTVSVTPVYCPSSQILSGLSIFSPQSLLPLQPALNELMRKLFAIHIVGRYPWLFGPLRIKLRLEQQWFPSLVRSLLAITGRSRNLVFRNKIQVLIKKIENYVLVYKQISDAACGHLSSPQSCLSGSPALDTSDTLILALELILKVATRPPPFKVLSAGVTQQQSARLPMASSSDGSLGLSTHLSPFPRLFRRCAKLGRPFT</sequence>
<gene>
    <name evidence="1" type="ORF">F5148DRAFT_904796</name>
</gene>
<evidence type="ECO:0000313" key="2">
    <source>
        <dbReference type="Proteomes" id="UP001207468"/>
    </source>
</evidence>
<organism evidence="1 2">
    <name type="scientific">Russula earlei</name>
    <dbReference type="NCBI Taxonomy" id="71964"/>
    <lineage>
        <taxon>Eukaryota</taxon>
        <taxon>Fungi</taxon>
        <taxon>Dikarya</taxon>
        <taxon>Basidiomycota</taxon>
        <taxon>Agaricomycotina</taxon>
        <taxon>Agaricomycetes</taxon>
        <taxon>Russulales</taxon>
        <taxon>Russulaceae</taxon>
        <taxon>Russula</taxon>
    </lineage>
</organism>
<protein>
    <submittedName>
        <fullName evidence="1">Uncharacterized protein</fullName>
    </submittedName>
</protein>
<proteinExistence type="predicted"/>
<name>A0ACC0ULJ7_9AGAM</name>
<dbReference type="Proteomes" id="UP001207468">
    <property type="component" value="Unassembled WGS sequence"/>
</dbReference>
<keyword evidence="2" id="KW-1185">Reference proteome</keyword>
<reference evidence="1" key="1">
    <citation type="submission" date="2021-03" db="EMBL/GenBank/DDBJ databases">
        <title>Evolutionary priming and transition to the ectomycorrhizal habit in an iconic lineage of mushroom-forming fungi: is preadaptation a requirement?</title>
        <authorList>
            <consortium name="DOE Joint Genome Institute"/>
            <person name="Looney B.P."/>
            <person name="Miyauchi S."/>
            <person name="Morin E."/>
            <person name="Drula E."/>
            <person name="Courty P.E."/>
            <person name="Chicoki N."/>
            <person name="Fauchery L."/>
            <person name="Kohler A."/>
            <person name="Kuo A."/>
            <person name="LaButti K."/>
            <person name="Pangilinan J."/>
            <person name="Lipzen A."/>
            <person name="Riley R."/>
            <person name="Andreopoulos W."/>
            <person name="He G."/>
            <person name="Johnson J."/>
            <person name="Barry K.W."/>
            <person name="Grigoriev I.V."/>
            <person name="Nagy L."/>
            <person name="Hibbett D."/>
            <person name="Henrissat B."/>
            <person name="Matheny P.B."/>
            <person name="Labbe J."/>
            <person name="Martin A.F."/>
        </authorList>
    </citation>
    <scope>NUCLEOTIDE SEQUENCE</scope>
    <source>
        <strain evidence="1">BPL698</strain>
    </source>
</reference>